<comment type="caution">
    <text evidence="2">The sequence shown here is derived from an EMBL/GenBank/DDBJ whole genome shotgun (WGS) entry which is preliminary data.</text>
</comment>
<evidence type="ECO:0000256" key="1">
    <source>
        <dbReference type="SAM" id="MobiDB-lite"/>
    </source>
</evidence>
<keyword evidence="3" id="KW-1185">Reference proteome</keyword>
<organism evidence="2 3">
    <name type="scientific">Pleurodeles waltl</name>
    <name type="common">Iberian ribbed newt</name>
    <dbReference type="NCBI Taxonomy" id="8319"/>
    <lineage>
        <taxon>Eukaryota</taxon>
        <taxon>Metazoa</taxon>
        <taxon>Chordata</taxon>
        <taxon>Craniata</taxon>
        <taxon>Vertebrata</taxon>
        <taxon>Euteleostomi</taxon>
        <taxon>Amphibia</taxon>
        <taxon>Batrachia</taxon>
        <taxon>Caudata</taxon>
        <taxon>Salamandroidea</taxon>
        <taxon>Salamandridae</taxon>
        <taxon>Pleurodelinae</taxon>
        <taxon>Pleurodeles</taxon>
    </lineage>
</organism>
<sequence length="80" mass="8891">MLTAQRAHTNTARHLPASRTHRNCRQRPPANRRNPLPKGCPGPPRNTNAAPTNWVNNRNTLFCSLSLKGFCMRVSSGTGR</sequence>
<protein>
    <submittedName>
        <fullName evidence="2">Uncharacterized protein</fullName>
    </submittedName>
</protein>
<name>A0AAV7NIR0_PLEWA</name>
<feature type="region of interest" description="Disordered" evidence="1">
    <location>
        <begin position="1"/>
        <end position="53"/>
    </location>
</feature>
<evidence type="ECO:0000313" key="3">
    <source>
        <dbReference type="Proteomes" id="UP001066276"/>
    </source>
</evidence>
<accession>A0AAV7NIR0</accession>
<proteinExistence type="predicted"/>
<dbReference type="EMBL" id="JANPWB010000012">
    <property type="protein sequence ID" value="KAJ1115439.1"/>
    <property type="molecule type" value="Genomic_DNA"/>
</dbReference>
<dbReference type="AlphaFoldDB" id="A0AAV7NIR0"/>
<evidence type="ECO:0000313" key="2">
    <source>
        <dbReference type="EMBL" id="KAJ1115439.1"/>
    </source>
</evidence>
<reference evidence="2" key="1">
    <citation type="journal article" date="2022" name="bioRxiv">
        <title>Sequencing and chromosome-scale assembly of the giantPleurodeles waltlgenome.</title>
        <authorList>
            <person name="Brown T."/>
            <person name="Elewa A."/>
            <person name="Iarovenko S."/>
            <person name="Subramanian E."/>
            <person name="Araus A.J."/>
            <person name="Petzold A."/>
            <person name="Susuki M."/>
            <person name="Suzuki K.-i.T."/>
            <person name="Hayashi T."/>
            <person name="Toyoda A."/>
            <person name="Oliveira C."/>
            <person name="Osipova E."/>
            <person name="Leigh N.D."/>
            <person name="Simon A."/>
            <person name="Yun M.H."/>
        </authorList>
    </citation>
    <scope>NUCLEOTIDE SEQUENCE</scope>
    <source>
        <strain evidence="2">20211129_DDA</strain>
        <tissue evidence="2">Liver</tissue>
    </source>
</reference>
<gene>
    <name evidence="2" type="ORF">NDU88_003663</name>
</gene>
<dbReference type="Proteomes" id="UP001066276">
    <property type="component" value="Chromosome 8"/>
</dbReference>
<feature type="compositionally biased region" description="Polar residues" evidence="1">
    <location>
        <begin position="1"/>
        <end position="12"/>
    </location>
</feature>